<feature type="chain" id="PRO_5046907414" description="EGF-like domain-containing protein" evidence="2">
    <location>
        <begin position="36"/>
        <end position="142"/>
    </location>
</feature>
<name>A0ABV0TT99_9TELE</name>
<evidence type="ECO:0000313" key="4">
    <source>
        <dbReference type="EMBL" id="MEQ2235542.1"/>
    </source>
</evidence>
<evidence type="ECO:0000256" key="2">
    <source>
        <dbReference type="SAM" id="SignalP"/>
    </source>
</evidence>
<comment type="caution">
    <text evidence="4">The sequence shown here is derived from an EMBL/GenBank/DDBJ whole genome shotgun (WGS) entry which is preliminary data.</text>
</comment>
<keyword evidence="2" id="KW-0732">Signal</keyword>
<feature type="domain" description="EGF-like" evidence="3">
    <location>
        <begin position="103"/>
        <end position="114"/>
    </location>
</feature>
<accession>A0ABV0TT99</accession>
<dbReference type="EMBL" id="JAHRIQ010046514">
    <property type="protein sequence ID" value="MEQ2235542.1"/>
    <property type="molecule type" value="Genomic_DNA"/>
</dbReference>
<dbReference type="PANTHER" id="PTHR24043">
    <property type="entry name" value="SCAVENGER RECEPTOR CLASS F"/>
    <property type="match status" value="1"/>
</dbReference>
<sequence length="142" mass="15781">MFHLFSVCYRGRQVQNNSMFVYVCFFFLLVGCEDGSFGLNCVKPCDCVDGTPCDPSTGRCLCLSGQWGQKCEKRCDGDRFGPDCSLLCQCFQGSRCDPINGRCLCPLTWFGPTCSEARLHQTSGVLNMSVSHRKRRTGSTTT</sequence>
<dbReference type="Pfam" id="PF00053">
    <property type="entry name" value="EGF_laminin"/>
    <property type="match status" value="1"/>
</dbReference>
<dbReference type="Proteomes" id="UP001482620">
    <property type="component" value="Unassembled WGS sequence"/>
</dbReference>
<keyword evidence="1" id="KW-0245">EGF-like domain</keyword>
<keyword evidence="5" id="KW-1185">Reference proteome</keyword>
<evidence type="ECO:0000256" key="1">
    <source>
        <dbReference type="ARBA" id="ARBA00022536"/>
    </source>
</evidence>
<proteinExistence type="predicted"/>
<organism evidence="4 5">
    <name type="scientific">Ilyodon furcidens</name>
    <name type="common">goldbreast splitfin</name>
    <dbReference type="NCBI Taxonomy" id="33524"/>
    <lineage>
        <taxon>Eukaryota</taxon>
        <taxon>Metazoa</taxon>
        <taxon>Chordata</taxon>
        <taxon>Craniata</taxon>
        <taxon>Vertebrata</taxon>
        <taxon>Euteleostomi</taxon>
        <taxon>Actinopterygii</taxon>
        <taxon>Neopterygii</taxon>
        <taxon>Teleostei</taxon>
        <taxon>Neoteleostei</taxon>
        <taxon>Acanthomorphata</taxon>
        <taxon>Ovalentaria</taxon>
        <taxon>Atherinomorphae</taxon>
        <taxon>Cyprinodontiformes</taxon>
        <taxon>Goodeidae</taxon>
        <taxon>Ilyodon</taxon>
    </lineage>
</organism>
<dbReference type="Gene3D" id="2.170.300.10">
    <property type="entry name" value="Tie2 ligand-binding domain superfamily"/>
    <property type="match status" value="1"/>
</dbReference>
<reference evidence="4 5" key="1">
    <citation type="submission" date="2021-06" db="EMBL/GenBank/DDBJ databases">
        <authorList>
            <person name="Palmer J.M."/>
        </authorList>
    </citation>
    <scope>NUCLEOTIDE SEQUENCE [LARGE SCALE GENOMIC DNA]</scope>
    <source>
        <strain evidence="5">if_2019</strain>
        <tissue evidence="4">Muscle</tissue>
    </source>
</reference>
<evidence type="ECO:0000259" key="3">
    <source>
        <dbReference type="PROSITE" id="PS00022"/>
    </source>
</evidence>
<dbReference type="InterPro" id="IPR042635">
    <property type="entry name" value="MEGF10/SREC1/2-like"/>
</dbReference>
<gene>
    <name evidence="4" type="ORF">ILYODFUR_003372</name>
</gene>
<feature type="signal peptide" evidence="2">
    <location>
        <begin position="1"/>
        <end position="35"/>
    </location>
</feature>
<dbReference type="InterPro" id="IPR000742">
    <property type="entry name" value="EGF"/>
</dbReference>
<evidence type="ECO:0000313" key="5">
    <source>
        <dbReference type="Proteomes" id="UP001482620"/>
    </source>
</evidence>
<protein>
    <recommendedName>
        <fullName evidence="3">EGF-like domain-containing protein</fullName>
    </recommendedName>
</protein>
<dbReference type="PROSITE" id="PS00022">
    <property type="entry name" value="EGF_1"/>
    <property type="match status" value="1"/>
</dbReference>
<dbReference type="InterPro" id="IPR002049">
    <property type="entry name" value="LE_dom"/>
</dbReference>